<reference evidence="1" key="1">
    <citation type="submission" date="2023-04" db="EMBL/GenBank/DDBJ databases">
        <title>Complete genome sequence of a phthalic acid esters degrading bacterial strain.</title>
        <authorList>
            <person name="Weng L."/>
            <person name="Jia Y."/>
            <person name="Ren L."/>
        </authorList>
    </citation>
    <scope>NUCLEOTIDE SEQUENCE</scope>
    <source>
        <strain evidence="1">RL-LY01</strain>
    </source>
</reference>
<dbReference type="Proteomes" id="UP001213504">
    <property type="component" value="Chromosome"/>
</dbReference>
<evidence type="ECO:0000313" key="1">
    <source>
        <dbReference type="EMBL" id="WFP25419.1"/>
    </source>
</evidence>
<dbReference type="RefSeq" id="WP_165630681.1">
    <property type="nucleotide sequence ID" value="NZ_CP121270.1"/>
</dbReference>
<evidence type="ECO:0000313" key="2">
    <source>
        <dbReference type="Proteomes" id="UP001213504"/>
    </source>
</evidence>
<protein>
    <submittedName>
        <fullName evidence="1">Uncharacterized protein</fullName>
    </submittedName>
</protein>
<organism evidence="1 2">
    <name type="scientific">Gordonia hongkongensis</name>
    <dbReference type="NCBI Taxonomy" id="1701090"/>
    <lineage>
        <taxon>Bacteria</taxon>
        <taxon>Bacillati</taxon>
        <taxon>Actinomycetota</taxon>
        <taxon>Actinomycetes</taxon>
        <taxon>Mycobacteriales</taxon>
        <taxon>Gordoniaceae</taxon>
        <taxon>Gordonia</taxon>
    </lineage>
</organism>
<dbReference type="AlphaFoldDB" id="A0AAX3T879"/>
<proteinExistence type="predicted"/>
<name>A0AAX3T879_9ACTN</name>
<sequence>MTAPTPPDVHRVYTEVQMPSDFGRNRLNALGFVDNAGVYHFPDGGTVLANGDYVEPEGAKLGTSVVVAEDGSRLSGAPLLDAAFPAHNEARAKHHVDARYQDAYDTDPESFAGNPAGVFAAVDGA</sequence>
<accession>A0AAX3T879</accession>
<gene>
    <name evidence="1" type="ORF">P9A14_02525</name>
</gene>
<dbReference type="EMBL" id="CP121270">
    <property type="protein sequence ID" value="WFP25419.1"/>
    <property type="molecule type" value="Genomic_DNA"/>
</dbReference>